<keyword evidence="9" id="KW-0902">Two-component regulatory system</keyword>
<dbReference type="SUPFAM" id="SSF158472">
    <property type="entry name" value="HAMP domain-like"/>
    <property type="match status" value="1"/>
</dbReference>
<dbReference type="InterPro" id="IPR004358">
    <property type="entry name" value="Sig_transdc_His_kin-like_C"/>
</dbReference>
<evidence type="ECO:0000256" key="9">
    <source>
        <dbReference type="ARBA" id="ARBA00023012"/>
    </source>
</evidence>
<feature type="transmembrane region" description="Helical" evidence="11">
    <location>
        <begin position="25"/>
        <end position="50"/>
    </location>
</feature>
<dbReference type="CDD" id="cd00075">
    <property type="entry name" value="HATPase"/>
    <property type="match status" value="1"/>
</dbReference>
<evidence type="ECO:0000256" key="4">
    <source>
        <dbReference type="ARBA" id="ARBA00022553"/>
    </source>
</evidence>
<dbReference type="InterPro" id="IPR003661">
    <property type="entry name" value="HisK_dim/P_dom"/>
</dbReference>
<evidence type="ECO:0000259" key="12">
    <source>
        <dbReference type="PROSITE" id="PS50109"/>
    </source>
</evidence>
<protein>
    <recommendedName>
        <fullName evidence="3">histidine kinase</fullName>
        <ecNumber evidence="3">2.7.13.3</ecNumber>
    </recommendedName>
</protein>
<dbReference type="CDD" id="cd00082">
    <property type="entry name" value="HisKA"/>
    <property type="match status" value="1"/>
</dbReference>
<dbReference type="GO" id="GO:0005886">
    <property type="term" value="C:plasma membrane"/>
    <property type="evidence" value="ECO:0007669"/>
    <property type="project" value="TreeGrafter"/>
</dbReference>
<dbReference type="AlphaFoldDB" id="D0KYW0"/>
<dbReference type="InterPro" id="IPR036097">
    <property type="entry name" value="HisK_dim/P_sf"/>
</dbReference>
<dbReference type="SMART" id="SM00387">
    <property type="entry name" value="HATPase_c"/>
    <property type="match status" value="1"/>
</dbReference>
<proteinExistence type="predicted"/>
<dbReference type="SUPFAM" id="SSF55874">
    <property type="entry name" value="ATPase domain of HSP90 chaperone/DNA topoisomerase II/histidine kinase"/>
    <property type="match status" value="1"/>
</dbReference>
<dbReference type="GO" id="GO:0000155">
    <property type="term" value="F:phosphorelay sensor kinase activity"/>
    <property type="evidence" value="ECO:0007669"/>
    <property type="project" value="InterPro"/>
</dbReference>
<keyword evidence="8 11" id="KW-1133">Transmembrane helix</keyword>
<evidence type="ECO:0000313" key="14">
    <source>
        <dbReference type="EMBL" id="ACX95633.1"/>
    </source>
</evidence>
<evidence type="ECO:0000256" key="10">
    <source>
        <dbReference type="ARBA" id="ARBA00023136"/>
    </source>
</evidence>
<dbReference type="STRING" id="555778.Hneap_0784"/>
<dbReference type="PANTHER" id="PTHR45436:SF8">
    <property type="entry name" value="HISTIDINE KINASE"/>
    <property type="match status" value="1"/>
</dbReference>
<evidence type="ECO:0000256" key="7">
    <source>
        <dbReference type="ARBA" id="ARBA00022777"/>
    </source>
</evidence>
<accession>D0KYW0</accession>
<dbReference type="InterPro" id="IPR036890">
    <property type="entry name" value="HATPase_C_sf"/>
</dbReference>
<dbReference type="EC" id="2.7.13.3" evidence="3"/>
<evidence type="ECO:0000256" key="6">
    <source>
        <dbReference type="ARBA" id="ARBA00022692"/>
    </source>
</evidence>
<dbReference type="CDD" id="cd06225">
    <property type="entry name" value="HAMP"/>
    <property type="match status" value="1"/>
</dbReference>
<dbReference type="Gene3D" id="1.10.287.130">
    <property type="match status" value="1"/>
</dbReference>
<dbReference type="SMART" id="SM00304">
    <property type="entry name" value="HAMP"/>
    <property type="match status" value="1"/>
</dbReference>
<dbReference type="Pfam" id="PF00672">
    <property type="entry name" value="HAMP"/>
    <property type="match status" value="1"/>
</dbReference>
<comment type="subcellular location">
    <subcellularLocation>
        <location evidence="2">Membrane</location>
    </subcellularLocation>
</comment>
<dbReference type="InterPro" id="IPR005467">
    <property type="entry name" value="His_kinase_dom"/>
</dbReference>
<comment type="catalytic activity">
    <reaction evidence="1">
        <text>ATP + protein L-histidine = ADP + protein N-phospho-L-histidine.</text>
        <dbReference type="EC" id="2.7.13.3"/>
    </reaction>
</comment>
<gene>
    <name evidence="14" type="ordered locus">Hneap_0784</name>
</gene>
<evidence type="ECO:0000313" key="15">
    <source>
        <dbReference type="Proteomes" id="UP000009102"/>
    </source>
</evidence>
<dbReference type="Pfam" id="PF02518">
    <property type="entry name" value="HATPase_c"/>
    <property type="match status" value="1"/>
</dbReference>
<dbReference type="HOGENOM" id="CLU_000445_89_6_6"/>
<keyword evidence="15" id="KW-1185">Reference proteome</keyword>
<evidence type="ECO:0000259" key="13">
    <source>
        <dbReference type="PROSITE" id="PS50885"/>
    </source>
</evidence>
<dbReference type="Pfam" id="PF00512">
    <property type="entry name" value="HisKA"/>
    <property type="match status" value="1"/>
</dbReference>
<dbReference type="PRINTS" id="PR00344">
    <property type="entry name" value="BCTRLSENSOR"/>
</dbReference>
<dbReference type="Gene3D" id="6.10.340.10">
    <property type="match status" value="1"/>
</dbReference>
<reference evidence="14 15" key="1">
    <citation type="submission" date="2009-10" db="EMBL/GenBank/DDBJ databases">
        <title>Complete sequence of Halothiobacillus neapolitanus c2.</title>
        <authorList>
            <consortium name="US DOE Joint Genome Institute"/>
            <person name="Lucas S."/>
            <person name="Copeland A."/>
            <person name="Lapidus A."/>
            <person name="Glavina del Rio T."/>
            <person name="Tice H."/>
            <person name="Bruce D."/>
            <person name="Goodwin L."/>
            <person name="Pitluck S."/>
            <person name="Davenport K."/>
            <person name="Brettin T."/>
            <person name="Detter J.C."/>
            <person name="Han C."/>
            <person name="Tapia R."/>
            <person name="Larimer F."/>
            <person name="Land M."/>
            <person name="Hauser L."/>
            <person name="Kyrpides N."/>
            <person name="Mikhailova N."/>
            <person name="Kerfeld C."/>
            <person name="Cannon G."/>
            <person name="Heinhort S."/>
        </authorList>
    </citation>
    <scope>NUCLEOTIDE SEQUENCE [LARGE SCALE GENOMIC DNA]</scope>
    <source>
        <strain evidence="15">ATCC 23641 / c2</strain>
    </source>
</reference>
<dbReference type="InterPro" id="IPR003594">
    <property type="entry name" value="HATPase_dom"/>
</dbReference>
<organism evidence="14 15">
    <name type="scientific">Halothiobacillus neapolitanus (strain ATCC 23641 / DSM 15147 / CIP 104769 / NCIMB 8539 / c2)</name>
    <name type="common">Thiobacillus neapolitanus</name>
    <dbReference type="NCBI Taxonomy" id="555778"/>
    <lineage>
        <taxon>Bacteria</taxon>
        <taxon>Pseudomonadati</taxon>
        <taxon>Pseudomonadota</taxon>
        <taxon>Gammaproteobacteria</taxon>
        <taxon>Chromatiales</taxon>
        <taxon>Halothiobacillaceae</taxon>
        <taxon>Halothiobacillus</taxon>
    </lineage>
</organism>
<dbReference type="PROSITE" id="PS50885">
    <property type="entry name" value="HAMP"/>
    <property type="match status" value="1"/>
</dbReference>
<feature type="domain" description="HAMP" evidence="13">
    <location>
        <begin position="204"/>
        <end position="257"/>
    </location>
</feature>
<dbReference type="SUPFAM" id="SSF47384">
    <property type="entry name" value="Homodimeric domain of signal transducing histidine kinase"/>
    <property type="match status" value="1"/>
</dbReference>
<dbReference type="Gene3D" id="3.30.565.10">
    <property type="entry name" value="Histidine kinase-like ATPase, C-terminal domain"/>
    <property type="match status" value="1"/>
</dbReference>
<dbReference type="InterPro" id="IPR050428">
    <property type="entry name" value="TCS_sensor_his_kinase"/>
</dbReference>
<dbReference type="RefSeq" id="WP_012823669.1">
    <property type="nucleotide sequence ID" value="NC_013422.1"/>
</dbReference>
<evidence type="ECO:0000256" key="8">
    <source>
        <dbReference type="ARBA" id="ARBA00022989"/>
    </source>
</evidence>
<keyword evidence="4" id="KW-0597">Phosphoprotein</keyword>
<evidence type="ECO:0000256" key="3">
    <source>
        <dbReference type="ARBA" id="ARBA00012438"/>
    </source>
</evidence>
<dbReference type="SMART" id="SM00388">
    <property type="entry name" value="HisKA"/>
    <property type="match status" value="1"/>
</dbReference>
<dbReference type="OrthoDB" id="9809567at2"/>
<evidence type="ECO:0000256" key="1">
    <source>
        <dbReference type="ARBA" id="ARBA00000085"/>
    </source>
</evidence>
<sequence>MSLVEVIGLPLRSWQRLKRLWRTSVFRLALLFALAFSLVVGVSLAGVYWLSTQYIVGQIDVNLRDELTQLRGDVSDGSGEGEGLVGQIQEQVAQTDKSSRLYLLVDANQHILAGNLLRWPDDLSCGQPAQFSDQSDIVPKKLQAEDSDIRVRALSTRLADGHCLLVGQAMVEEEGFTDHTGYLLSWALGIITLFSLAGGGWMGLAVLRRIDTITHTATQIMAGEFSRRIPDEGKGDEFSDLSARLNQMLDRIDELMAGMRSVTDNIAHDLRSPLTRLRNRLEISLTHERPAEEYRNVMQQTLDDADQLLALFNTLIAIAQAEAGMRREVFTTVDFSTLLIDLVDFYQLAAEDRGVHLSAQIQPGITRLASQGLLTQIVVNLLENALNHIPAGSKVAVTLTQQEKSITLTIADNGPGIPNPADRLRVLERFVRLDAARSSPGSGLGLALVRAAMHEQGGTVELHDNHPGLKVLLTFPRLKVS</sequence>
<dbReference type="PANTHER" id="PTHR45436">
    <property type="entry name" value="SENSOR HISTIDINE KINASE YKOH"/>
    <property type="match status" value="1"/>
</dbReference>
<dbReference type="EMBL" id="CP001801">
    <property type="protein sequence ID" value="ACX95633.1"/>
    <property type="molecule type" value="Genomic_DNA"/>
</dbReference>
<keyword evidence="6 11" id="KW-0812">Transmembrane</keyword>
<dbReference type="KEGG" id="hna:Hneap_0784"/>
<dbReference type="Proteomes" id="UP000009102">
    <property type="component" value="Chromosome"/>
</dbReference>
<evidence type="ECO:0000256" key="5">
    <source>
        <dbReference type="ARBA" id="ARBA00022679"/>
    </source>
</evidence>
<keyword evidence="7 14" id="KW-0418">Kinase</keyword>
<dbReference type="InterPro" id="IPR003660">
    <property type="entry name" value="HAMP_dom"/>
</dbReference>
<evidence type="ECO:0000256" key="2">
    <source>
        <dbReference type="ARBA" id="ARBA00004370"/>
    </source>
</evidence>
<feature type="domain" description="Histidine kinase" evidence="12">
    <location>
        <begin position="265"/>
        <end position="479"/>
    </location>
</feature>
<keyword evidence="5" id="KW-0808">Transferase</keyword>
<feature type="transmembrane region" description="Helical" evidence="11">
    <location>
        <begin position="183"/>
        <end position="207"/>
    </location>
</feature>
<dbReference type="PROSITE" id="PS50109">
    <property type="entry name" value="HIS_KIN"/>
    <property type="match status" value="1"/>
</dbReference>
<dbReference type="eggNOG" id="COG3850">
    <property type="taxonomic scope" value="Bacteria"/>
</dbReference>
<keyword evidence="10 11" id="KW-0472">Membrane</keyword>
<dbReference type="eggNOG" id="COG2205">
    <property type="taxonomic scope" value="Bacteria"/>
</dbReference>
<name>D0KYW0_HALNC</name>
<evidence type="ECO:0000256" key="11">
    <source>
        <dbReference type="SAM" id="Phobius"/>
    </source>
</evidence>